<feature type="domain" description="SANT" evidence="6">
    <location>
        <begin position="146"/>
        <end position="192"/>
    </location>
</feature>
<reference evidence="7 8" key="1">
    <citation type="journal article" date="2018" name="Science">
        <title>The opium poppy genome and morphinan production.</title>
        <authorList>
            <person name="Guo L."/>
            <person name="Winzer T."/>
            <person name="Yang X."/>
            <person name="Li Y."/>
            <person name="Ning Z."/>
            <person name="He Z."/>
            <person name="Teodor R."/>
            <person name="Lu Y."/>
            <person name="Bowser T.A."/>
            <person name="Graham I.A."/>
            <person name="Ye K."/>
        </authorList>
    </citation>
    <scope>NUCLEOTIDE SEQUENCE [LARGE SCALE GENOMIC DNA]</scope>
    <source>
        <strain evidence="8">cv. HN1</strain>
        <tissue evidence="7">Leaves</tissue>
    </source>
</reference>
<dbReference type="PANTHER" id="PTHR13859">
    <property type="entry name" value="ATROPHIN-RELATED"/>
    <property type="match status" value="1"/>
</dbReference>
<dbReference type="InterPro" id="IPR009057">
    <property type="entry name" value="Homeodomain-like_sf"/>
</dbReference>
<feature type="compositionally biased region" description="Low complexity" evidence="5">
    <location>
        <begin position="713"/>
        <end position="727"/>
    </location>
</feature>
<dbReference type="PANTHER" id="PTHR13859:SF11">
    <property type="entry name" value="GRUNGE, ISOFORM J"/>
    <property type="match status" value="1"/>
</dbReference>
<dbReference type="InterPro" id="IPR056067">
    <property type="entry name" value="DUF7650"/>
</dbReference>
<keyword evidence="2" id="KW-0805">Transcription regulation</keyword>
<dbReference type="GO" id="GO:0003714">
    <property type="term" value="F:transcription corepressor activity"/>
    <property type="evidence" value="ECO:0007669"/>
    <property type="project" value="TreeGrafter"/>
</dbReference>
<dbReference type="OrthoDB" id="1634742at2759"/>
<evidence type="ECO:0000256" key="5">
    <source>
        <dbReference type="SAM" id="MobiDB-lite"/>
    </source>
</evidence>
<protein>
    <recommendedName>
        <fullName evidence="6">SANT domain-containing protein</fullName>
    </recommendedName>
</protein>
<evidence type="ECO:0000313" key="8">
    <source>
        <dbReference type="Proteomes" id="UP000316621"/>
    </source>
</evidence>
<dbReference type="InterPro" id="IPR017884">
    <property type="entry name" value="SANT_dom"/>
</dbReference>
<dbReference type="Gene3D" id="1.10.10.60">
    <property type="entry name" value="Homeodomain-like"/>
    <property type="match status" value="1"/>
</dbReference>
<dbReference type="EMBL" id="CM010724">
    <property type="protein sequence ID" value="RZC80856.1"/>
    <property type="molecule type" value="Genomic_DNA"/>
</dbReference>
<dbReference type="Gramene" id="RZC80856">
    <property type="protein sequence ID" value="RZC80856"/>
    <property type="gene ID" value="C5167_043431"/>
</dbReference>
<evidence type="ECO:0000256" key="4">
    <source>
        <dbReference type="ARBA" id="ARBA00023242"/>
    </source>
</evidence>
<evidence type="ECO:0000256" key="2">
    <source>
        <dbReference type="ARBA" id="ARBA00023015"/>
    </source>
</evidence>
<proteinExistence type="predicted"/>
<dbReference type="Pfam" id="PF24662">
    <property type="entry name" value="DUF7650"/>
    <property type="match status" value="1"/>
</dbReference>
<dbReference type="PROSITE" id="PS51293">
    <property type="entry name" value="SANT"/>
    <property type="match status" value="1"/>
</dbReference>
<evidence type="ECO:0000259" key="6">
    <source>
        <dbReference type="PROSITE" id="PS51293"/>
    </source>
</evidence>
<feature type="region of interest" description="Disordered" evidence="5">
    <location>
        <begin position="1"/>
        <end position="29"/>
    </location>
</feature>
<dbReference type="Pfam" id="PF25826">
    <property type="entry name" value="DUF7952"/>
    <property type="match status" value="1"/>
</dbReference>
<dbReference type="Proteomes" id="UP000316621">
    <property type="component" value="Chromosome 10"/>
</dbReference>
<keyword evidence="4" id="KW-0539">Nucleus</keyword>
<name>A0A4Y7L6N4_PAPSO</name>
<gene>
    <name evidence="7" type="ORF">C5167_043431</name>
</gene>
<feature type="region of interest" description="Disordered" evidence="5">
    <location>
        <begin position="710"/>
        <end position="748"/>
    </location>
</feature>
<evidence type="ECO:0000256" key="1">
    <source>
        <dbReference type="ARBA" id="ARBA00004123"/>
    </source>
</evidence>
<dbReference type="GO" id="GO:0005634">
    <property type="term" value="C:nucleus"/>
    <property type="evidence" value="ECO:0007669"/>
    <property type="project" value="UniProtKB-SubCell"/>
</dbReference>
<organism evidence="7 8">
    <name type="scientific">Papaver somniferum</name>
    <name type="common">Opium poppy</name>
    <dbReference type="NCBI Taxonomy" id="3469"/>
    <lineage>
        <taxon>Eukaryota</taxon>
        <taxon>Viridiplantae</taxon>
        <taxon>Streptophyta</taxon>
        <taxon>Embryophyta</taxon>
        <taxon>Tracheophyta</taxon>
        <taxon>Spermatophyta</taxon>
        <taxon>Magnoliopsida</taxon>
        <taxon>Ranunculales</taxon>
        <taxon>Papaveraceae</taxon>
        <taxon>Papaveroideae</taxon>
        <taxon>Papaver</taxon>
    </lineage>
</organism>
<comment type="subcellular location">
    <subcellularLocation>
        <location evidence="1">Nucleus</location>
    </subcellularLocation>
</comment>
<feature type="compositionally biased region" description="Low complexity" evidence="5">
    <location>
        <begin position="16"/>
        <end position="25"/>
    </location>
</feature>
<evidence type="ECO:0000313" key="7">
    <source>
        <dbReference type="EMBL" id="RZC80856.1"/>
    </source>
</evidence>
<dbReference type="STRING" id="3469.A0A4Y7L6N4"/>
<dbReference type="AlphaFoldDB" id="A0A4Y7L6N4"/>
<accession>A0A4Y7L6N4</accession>
<dbReference type="InterPro" id="IPR057712">
    <property type="entry name" value="DUF7952"/>
</dbReference>
<dbReference type="SUPFAM" id="SSF46689">
    <property type="entry name" value="Homeodomain-like"/>
    <property type="match status" value="1"/>
</dbReference>
<sequence>MDSGKEDSHGGVSGETSTSQSPQSRRSAERDIIAICGKQQKPPRVGYEYQVEIPPFVVESEPPQLMKRLSDDGIMVNVVDSFLEALPVPIMWISNGIDRRHDANGSLDSTNTISIKKSSSKEDSKIKVKSEDKVSFAAPGCLDSCWTDLEKEVFLLGLYIFGKNLVNVKRFVESKPMADILSFYYGEFYRSAAHRRWSGSWNKDRRSRRCIQGPKMFKTWRQQKFLSCLLPCIPEKWHSTLVEVSKSFEAGSVSLEEYVSSLKAIVGLAVLIEVFGIGKGKQDLTGLVTDPARNNQQAISHPDIPVGKGWSALTLGELIGFLTGDYRLSKARSNDLFWEAVWPRLLARGWQSKQPKNHTGTSSKSPLVFIVPGVKKFSLRKFVKGDLYFDSVADVLNKVASDPSLLELEDEAGKSNIGNQENKWGKKKTKLDNNVDIDHKRCSYLQPQFAESNFDLMKFTVIDTSMGGGEDSFPVRELRSLPDETTHISSPESLPVHNENGFKDPVNEKGAANLPLIKGTNTSRSSDGITDREACSESLKFIYSGSKEEMQFASPVHAEVTLHSGMDQSICNPEMHSKKPIKFHFSRRKKPSQSNYMSPVIKCPILTTCSEVKAICSKDIYSSTHGLKEGDRHLHLGSSNASENLVSAVTQSQGEICSSSSGRASPDENCIGNSISQNEKHPPLVAIDLNLPHVLSDLETDDPFIREVDTTQCDSSSKDPCSPPSSDVDGAEQQPPVLVARRQGSRKRPLTAKALESLVCGFLTTKKNPRYSMQS</sequence>
<evidence type="ECO:0000256" key="3">
    <source>
        <dbReference type="ARBA" id="ARBA00023163"/>
    </source>
</evidence>
<keyword evidence="8" id="KW-1185">Reference proteome</keyword>
<keyword evidence="3" id="KW-0804">Transcription</keyword>